<sequence length="240" mass="27683">MRFGTYEDSYDNLPRMLATIAQRNPGTYYDVMHFPNHEGGPSILQRVFFCLGPCVRAFRYCLPLLRIDGTFLTGKYKGTMRRPSGLTETTKCYRLHLHLLRMRMPTVSIGSLNVHYGILDAIEKLKYGNGASPPLWHDVHGRWCMRHLANFYDHFKNKDLRDLFKNLCSRESATKLLDELTAKHQATTSSASSSGRTAKPFSRWIQDKPKEKWALLYDTNGETVWNHDNKSCRVLQYGDA</sequence>
<dbReference type="AlphaFoldDB" id="A0AAQ3XHW5"/>
<dbReference type="EMBL" id="CP144754">
    <property type="protein sequence ID" value="WVZ98710.1"/>
    <property type="molecule type" value="Genomic_DNA"/>
</dbReference>
<gene>
    <name evidence="1" type="ORF">U9M48_044110</name>
</gene>
<name>A0AAQ3XHW5_PASNO</name>
<accession>A0AAQ3XHW5</accession>
<dbReference type="PANTHER" id="PTHR31973:SF195">
    <property type="entry name" value="MUDR FAMILY TRANSPOSASE"/>
    <property type="match status" value="1"/>
</dbReference>
<protein>
    <submittedName>
        <fullName evidence="1">Uncharacterized protein</fullName>
    </submittedName>
</protein>
<dbReference type="Proteomes" id="UP001341281">
    <property type="component" value="Chromosome 10"/>
</dbReference>
<proteinExistence type="predicted"/>
<evidence type="ECO:0000313" key="1">
    <source>
        <dbReference type="EMBL" id="WVZ98710.1"/>
    </source>
</evidence>
<reference evidence="1 2" key="1">
    <citation type="submission" date="2024-02" db="EMBL/GenBank/DDBJ databases">
        <title>High-quality chromosome-scale genome assembly of Pensacola bahiagrass (Paspalum notatum Flugge var. saurae).</title>
        <authorList>
            <person name="Vega J.M."/>
            <person name="Podio M."/>
            <person name="Orjuela J."/>
            <person name="Siena L.A."/>
            <person name="Pessino S.C."/>
            <person name="Combes M.C."/>
            <person name="Mariac C."/>
            <person name="Albertini E."/>
            <person name="Pupilli F."/>
            <person name="Ortiz J.P.A."/>
            <person name="Leblanc O."/>
        </authorList>
    </citation>
    <scope>NUCLEOTIDE SEQUENCE [LARGE SCALE GENOMIC DNA]</scope>
    <source>
        <strain evidence="1">R1</strain>
        <tissue evidence="1">Leaf</tissue>
    </source>
</reference>
<organism evidence="1 2">
    <name type="scientific">Paspalum notatum var. saurae</name>
    <dbReference type="NCBI Taxonomy" id="547442"/>
    <lineage>
        <taxon>Eukaryota</taxon>
        <taxon>Viridiplantae</taxon>
        <taxon>Streptophyta</taxon>
        <taxon>Embryophyta</taxon>
        <taxon>Tracheophyta</taxon>
        <taxon>Spermatophyta</taxon>
        <taxon>Magnoliopsida</taxon>
        <taxon>Liliopsida</taxon>
        <taxon>Poales</taxon>
        <taxon>Poaceae</taxon>
        <taxon>PACMAD clade</taxon>
        <taxon>Panicoideae</taxon>
        <taxon>Andropogonodae</taxon>
        <taxon>Paspaleae</taxon>
        <taxon>Paspalinae</taxon>
        <taxon>Paspalum</taxon>
    </lineage>
</organism>
<dbReference type="PANTHER" id="PTHR31973">
    <property type="entry name" value="POLYPROTEIN, PUTATIVE-RELATED"/>
    <property type="match status" value="1"/>
</dbReference>
<evidence type="ECO:0000313" key="2">
    <source>
        <dbReference type="Proteomes" id="UP001341281"/>
    </source>
</evidence>
<keyword evidence="2" id="KW-1185">Reference proteome</keyword>